<feature type="transmembrane region" description="Helical" evidence="1">
    <location>
        <begin position="506"/>
        <end position="527"/>
    </location>
</feature>
<keyword evidence="3" id="KW-1185">Reference proteome</keyword>
<dbReference type="Pfam" id="PF13346">
    <property type="entry name" value="ABC2_membrane_5"/>
    <property type="match status" value="1"/>
</dbReference>
<sequence length="534" mass="58619">MTNHWFRRVLPIALWQLKQDRVRIPVWIMSFLAVTLTTVTLFESLYPSAEDRMQLAHSVVNPAITALLGPAYGVDNYDVGAILAHQMLLFTAVVVAVMSILIVTRHTREGEEEGRAELISSLPVGRLSNLVSTLLVQFIVYAILSLFIGLALVSINIPSVTIEGSFLYGAALGVTGFFFAAVTAVMAQLSETARGTMGLSFAVLLTFYLIRAIGDVSYEPLSWFSPLGWMLESRVFVENNWWMIVLVFGVAVLIGMFAMYLNAIRDIGAGLLPSKSGKPHASKWLKSPLGFTIRMQRTSIIAWSIGMFVFGATYGSVLVETDTYVAEIEIMAQMLGEDLGTGIELIEQFIVMLGVIISIAATIPMILSVYRLSKEEKNNRIEQVAATALSRRKLLGSYVVTALIVSLLVMGSAAFGMALAGTLTLDELAFSTAFNAIIVYLPATWIMIGLAALFVGLGKFKGLTWLYLGYAFIVVYLGGILEFPSWMKSLSPYELVPGLPVEEMNWSALFSLLMIFVALIIMSLQVYSKRDLKG</sequence>
<dbReference type="EMBL" id="BJYA01000014">
    <property type="protein sequence ID" value="GEN46337.1"/>
    <property type="molecule type" value="Genomic_DNA"/>
</dbReference>
<feature type="transmembrane region" description="Helical" evidence="1">
    <location>
        <begin position="24"/>
        <end position="42"/>
    </location>
</feature>
<evidence type="ECO:0000313" key="2">
    <source>
        <dbReference type="EMBL" id="GEN46337.1"/>
    </source>
</evidence>
<dbReference type="Proteomes" id="UP000321440">
    <property type="component" value="Unassembled WGS sequence"/>
</dbReference>
<keyword evidence="1" id="KW-1133">Transmembrane helix</keyword>
<feature type="transmembrane region" description="Helical" evidence="1">
    <location>
        <begin position="394"/>
        <end position="417"/>
    </location>
</feature>
<dbReference type="InterPro" id="IPR025699">
    <property type="entry name" value="ABC2_memb-like"/>
</dbReference>
<proteinExistence type="predicted"/>
<feature type="transmembrane region" description="Helical" evidence="1">
    <location>
        <begin position="167"/>
        <end position="187"/>
    </location>
</feature>
<evidence type="ECO:0000313" key="3">
    <source>
        <dbReference type="Proteomes" id="UP000321440"/>
    </source>
</evidence>
<dbReference type="RefSeq" id="WP_146817069.1">
    <property type="nucleotide sequence ID" value="NZ_BJYA01000014.1"/>
</dbReference>
<feature type="transmembrane region" description="Helical" evidence="1">
    <location>
        <begin position="79"/>
        <end position="103"/>
    </location>
</feature>
<feature type="transmembrane region" description="Helical" evidence="1">
    <location>
        <begin position="437"/>
        <end position="458"/>
    </location>
</feature>
<evidence type="ECO:0000256" key="1">
    <source>
        <dbReference type="SAM" id="Phobius"/>
    </source>
</evidence>
<organism evidence="2 3">
    <name type="scientific">Alkalibacillus haloalkaliphilus</name>
    <dbReference type="NCBI Taxonomy" id="94136"/>
    <lineage>
        <taxon>Bacteria</taxon>
        <taxon>Bacillati</taxon>
        <taxon>Bacillota</taxon>
        <taxon>Bacilli</taxon>
        <taxon>Bacillales</taxon>
        <taxon>Bacillaceae</taxon>
        <taxon>Alkalibacillus</taxon>
    </lineage>
</organism>
<dbReference type="AlphaFoldDB" id="A0A511W5T8"/>
<feature type="transmembrane region" description="Helical" evidence="1">
    <location>
        <begin position="465"/>
        <end position="486"/>
    </location>
</feature>
<comment type="caution">
    <text evidence="2">The sequence shown here is derived from an EMBL/GenBank/DDBJ whole genome shotgun (WGS) entry which is preliminary data.</text>
</comment>
<reference evidence="2 3" key="1">
    <citation type="submission" date="2019-07" db="EMBL/GenBank/DDBJ databases">
        <title>Whole genome shotgun sequence of Alkalibacillus haloalkaliphilus NBRC 103110.</title>
        <authorList>
            <person name="Hosoyama A."/>
            <person name="Uohara A."/>
            <person name="Ohji S."/>
            <person name="Ichikawa N."/>
        </authorList>
    </citation>
    <scope>NUCLEOTIDE SEQUENCE [LARGE SCALE GENOMIC DNA]</scope>
    <source>
        <strain evidence="2 3">NBRC 103110</strain>
    </source>
</reference>
<feature type="transmembrane region" description="Helical" evidence="1">
    <location>
        <begin position="300"/>
        <end position="319"/>
    </location>
</feature>
<keyword evidence="1" id="KW-0812">Transmembrane</keyword>
<feature type="transmembrane region" description="Helical" evidence="1">
    <location>
        <begin position="199"/>
        <end position="221"/>
    </location>
</feature>
<feature type="transmembrane region" description="Helical" evidence="1">
    <location>
        <begin position="349"/>
        <end position="373"/>
    </location>
</feature>
<accession>A0A511W5T8</accession>
<feature type="transmembrane region" description="Helical" evidence="1">
    <location>
        <begin position="134"/>
        <end position="155"/>
    </location>
</feature>
<name>A0A511W5T8_9BACI</name>
<keyword evidence="1" id="KW-0472">Membrane</keyword>
<dbReference type="OrthoDB" id="2014935at2"/>
<feature type="transmembrane region" description="Helical" evidence="1">
    <location>
        <begin position="241"/>
        <end position="261"/>
    </location>
</feature>
<protein>
    <submittedName>
        <fullName evidence="2">Exporter of polyketide antibiotics</fullName>
    </submittedName>
</protein>
<gene>
    <name evidence="2" type="ORF">AHA02nite_21130</name>
</gene>